<dbReference type="Gene3D" id="2.40.50.580">
    <property type="match status" value="1"/>
</dbReference>
<proteinExistence type="inferred from homology"/>
<dbReference type="EMBL" id="UOGB01000038">
    <property type="protein sequence ID" value="VAX15949.1"/>
    <property type="molecule type" value="Genomic_DNA"/>
</dbReference>
<reference evidence="3" key="1">
    <citation type="submission" date="2018-06" db="EMBL/GenBank/DDBJ databases">
        <authorList>
            <person name="Zhirakovskaya E."/>
        </authorList>
    </citation>
    <scope>NUCLEOTIDE SEQUENCE</scope>
</reference>
<dbReference type="InterPro" id="IPR040452">
    <property type="entry name" value="SfsA_C"/>
</dbReference>
<dbReference type="AlphaFoldDB" id="A0A3B1BCW7"/>
<dbReference type="PANTHER" id="PTHR30545">
    <property type="entry name" value="SUGAR FERMENTATION STIMULATION PROTEIN A"/>
    <property type="match status" value="1"/>
</dbReference>
<name>A0A3B1BCW7_9ZZZZ</name>
<dbReference type="GO" id="GO:0003677">
    <property type="term" value="F:DNA binding"/>
    <property type="evidence" value="ECO:0007669"/>
    <property type="project" value="InterPro"/>
</dbReference>
<evidence type="ECO:0000259" key="2">
    <source>
        <dbReference type="Pfam" id="PF17746"/>
    </source>
</evidence>
<dbReference type="CDD" id="cd22359">
    <property type="entry name" value="SfsA-like_bacterial"/>
    <property type="match status" value="1"/>
</dbReference>
<feature type="domain" description="SfsA N-terminal OB" evidence="2">
    <location>
        <begin position="1"/>
        <end position="66"/>
    </location>
</feature>
<dbReference type="InterPro" id="IPR041465">
    <property type="entry name" value="SfsA_N"/>
</dbReference>
<accession>A0A3B1BCW7</accession>
<dbReference type="HAMAP" id="MF_00095">
    <property type="entry name" value="SfsA"/>
    <property type="match status" value="1"/>
</dbReference>
<feature type="domain" description="Sugar fermentation stimulation protein C-terminal" evidence="1">
    <location>
        <begin position="70"/>
        <end position="202"/>
    </location>
</feature>
<organism evidence="3">
    <name type="scientific">hydrothermal vent metagenome</name>
    <dbReference type="NCBI Taxonomy" id="652676"/>
    <lineage>
        <taxon>unclassified sequences</taxon>
        <taxon>metagenomes</taxon>
        <taxon>ecological metagenomes</taxon>
    </lineage>
</organism>
<dbReference type="NCBIfam" id="TIGR00230">
    <property type="entry name" value="sfsA"/>
    <property type="match status" value="1"/>
</dbReference>
<sequence length="216" mass="24237">VKKINRFLCEVSINSVNVLAHIPNSGRLTELMTPGRKAILSVADNPDRKTAYTLRSVWYNRRWVCIDSTTPNALASALCRSGRLFGNCADVKREHTIGRHRFDLLLTGDNGKKTLVEVKSVTLVENKIALFPDAPTKRGVSHLNALIKLVKPNYRRSILFVILRSDAKSFRPNVKTDNEFTEALKRARRAGVLVKAIRCRVGRRSVSLIGHARVIL</sequence>
<dbReference type="Gene3D" id="3.40.1350.60">
    <property type="match status" value="1"/>
</dbReference>
<dbReference type="Pfam" id="PF03749">
    <property type="entry name" value="SfsA"/>
    <property type="match status" value="1"/>
</dbReference>
<dbReference type="Pfam" id="PF17746">
    <property type="entry name" value="SfsA_N"/>
    <property type="match status" value="1"/>
</dbReference>
<dbReference type="PANTHER" id="PTHR30545:SF2">
    <property type="entry name" value="SUGAR FERMENTATION STIMULATION PROTEIN A"/>
    <property type="match status" value="1"/>
</dbReference>
<evidence type="ECO:0000259" key="1">
    <source>
        <dbReference type="Pfam" id="PF03749"/>
    </source>
</evidence>
<protein>
    <submittedName>
        <fullName evidence="3">Sugar fermentation stimulation protein SfsA</fullName>
    </submittedName>
</protein>
<feature type="non-terminal residue" evidence="3">
    <location>
        <position position="1"/>
    </location>
</feature>
<dbReference type="InterPro" id="IPR005224">
    <property type="entry name" value="SfsA"/>
</dbReference>
<gene>
    <name evidence="3" type="ORF">MNBD_NITROSPINAE03-150</name>
</gene>
<evidence type="ECO:0000313" key="3">
    <source>
        <dbReference type="EMBL" id="VAX15949.1"/>
    </source>
</evidence>